<dbReference type="AlphaFoldDB" id="A0A1I6GFH0"/>
<comment type="function">
    <text evidence="4">Responsible for synthesis of pseudouridine from uracil-13 in transfer RNAs.</text>
</comment>
<dbReference type="InterPro" id="IPR020119">
    <property type="entry name" value="PsdUridine_synth_TruD_CS"/>
</dbReference>
<dbReference type="PANTHER" id="PTHR47811:SF1">
    <property type="entry name" value="TRNA PSEUDOURIDINE SYNTHASE D"/>
    <property type="match status" value="1"/>
</dbReference>
<dbReference type="PROSITE" id="PS01268">
    <property type="entry name" value="UPF0024"/>
    <property type="match status" value="1"/>
</dbReference>
<dbReference type="Gene3D" id="3.30.2340.10">
    <property type="entry name" value="TruD, insertion domain"/>
    <property type="match status" value="2"/>
</dbReference>
<reference evidence="6 7" key="1">
    <citation type="submission" date="2016-10" db="EMBL/GenBank/DDBJ databases">
        <authorList>
            <person name="de Groot N.N."/>
        </authorList>
    </citation>
    <scope>NUCLEOTIDE SEQUENCE [LARGE SCALE GENOMIC DNA]</scope>
    <source>
        <strain evidence="6 7">CGMCC 1.9167</strain>
    </source>
</reference>
<dbReference type="Gene3D" id="3.30.2350.20">
    <property type="entry name" value="TruD, catalytic domain"/>
    <property type="match status" value="2"/>
</dbReference>
<name>A0A1I6GFH0_9GAMM</name>
<keyword evidence="2 4" id="KW-0819">tRNA processing</keyword>
<dbReference type="EMBL" id="FOYW01000001">
    <property type="protein sequence ID" value="SFR40944.1"/>
    <property type="molecule type" value="Genomic_DNA"/>
</dbReference>
<dbReference type="SUPFAM" id="SSF55120">
    <property type="entry name" value="Pseudouridine synthase"/>
    <property type="match status" value="1"/>
</dbReference>
<protein>
    <recommendedName>
        <fullName evidence="4">tRNA pseudouridine synthase D</fullName>
        <ecNumber evidence="4">5.4.99.27</ecNumber>
    </recommendedName>
    <alternativeName>
        <fullName evidence="4">tRNA pseudouridine(13) synthase</fullName>
    </alternativeName>
    <alternativeName>
        <fullName evidence="4">tRNA pseudouridylate synthase D</fullName>
    </alternativeName>
    <alternativeName>
        <fullName evidence="4">tRNA-uridine isomerase D</fullName>
    </alternativeName>
</protein>
<evidence type="ECO:0000259" key="5">
    <source>
        <dbReference type="PROSITE" id="PS50984"/>
    </source>
</evidence>
<dbReference type="PANTHER" id="PTHR47811">
    <property type="entry name" value="TRNA PSEUDOURIDINE SYNTHASE D"/>
    <property type="match status" value="1"/>
</dbReference>
<dbReference type="STRING" id="650891.SAMN05216203_0030"/>
<dbReference type="GO" id="GO:0160150">
    <property type="term" value="F:tRNA pseudouridine(13) synthase activity"/>
    <property type="evidence" value="ECO:0007669"/>
    <property type="project" value="UniProtKB-EC"/>
</dbReference>
<evidence type="ECO:0000256" key="2">
    <source>
        <dbReference type="ARBA" id="ARBA00022694"/>
    </source>
</evidence>
<organism evidence="6 7">
    <name type="scientific">Marinobacter daqiaonensis</name>
    <dbReference type="NCBI Taxonomy" id="650891"/>
    <lineage>
        <taxon>Bacteria</taxon>
        <taxon>Pseudomonadati</taxon>
        <taxon>Pseudomonadota</taxon>
        <taxon>Gammaproteobacteria</taxon>
        <taxon>Pseudomonadales</taxon>
        <taxon>Marinobacteraceae</taxon>
        <taxon>Marinobacter</taxon>
    </lineage>
</organism>
<evidence type="ECO:0000256" key="4">
    <source>
        <dbReference type="HAMAP-Rule" id="MF_01082"/>
    </source>
</evidence>
<accession>A0A1I6GFH0</accession>
<dbReference type="RefSeq" id="WP_092008307.1">
    <property type="nucleotide sequence ID" value="NZ_FOYW01000001.1"/>
</dbReference>
<dbReference type="EC" id="5.4.99.27" evidence="4"/>
<evidence type="ECO:0000256" key="1">
    <source>
        <dbReference type="ARBA" id="ARBA00007953"/>
    </source>
</evidence>
<evidence type="ECO:0000256" key="3">
    <source>
        <dbReference type="ARBA" id="ARBA00023235"/>
    </source>
</evidence>
<dbReference type="GO" id="GO:0005829">
    <property type="term" value="C:cytosol"/>
    <property type="evidence" value="ECO:0007669"/>
    <property type="project" value="TreeGrafter"/>
</dbReference>
<dbReference type="GO" id="GO:0031119">
    <property type="term" value="P:tRNA pseudouridine synthesis"/>
    <property type="evidence" value="ECO:0007669"/>
    <property type="project" value="UniProtKB-UniRule"/>
</dbReference>
<dbReference type="Proteomes" id="UP000198644">
    <property type="component" value="Unassembled WGS sequence"/>
</dbReference>
<dbReference type="PROSITE" id="PS50984">
    <property type="entry name" value="TRUD"/>
    <property type="match status" value="1"/>
</dbReference>
<gene>
    <name evidence="4" type="primary">truD</name>
    <name evidence="6" type="ORF">SAMN05216203_0030</name>
</gene>
<dbReference type="Pfam" id="PF01142">
    <property type="entry name" value="TruD"/>
    <property type="match status" value="1"/>
</dbReference>
<feature type="domain" description="TRUD" evidence="5">
    <location>
        <begin position="172"/>
        <end position="300"/>
    </location>
</feature>
<dbReference type="InterPro" id="IPR020103">
    <property type="entry name" value="PsdUridine_synth_cat_dom_sf"/>
</dbReference>
<comment type="similarity">
    <text evidence="1 4">Belongs to the pseudouridine synthase TruD family.</text>
</comment>
<proteinExistence type="inferred from homology"/>
<dbReference type="HAMAP" id="MF_01082">
    <property type="entry name" value="TruD"/>
    <property type="match status" value="1"/>
</dbReference>
<keyword evidence="3 4" id="KW-0413">Isomerase</keyword>
<dbReference type="InterPro" id="IPR050170">
    <property type="entry name" value="TruD_pseudoU_synthase"/>
</dbReference>
<feature type="active site" description="Nucleophile" evidence="4">
    <location>
        <position position="94"/>
    </location>
</feature>
<comment type="catalytic activity">
    <reaction evidence="4">
        <text>uridine(13) in tRNA = pseudouridine(13) in tRNA</text>
        <dbReference type="Rhea" id="RHEA:42540"/>
        <dbReference type="Rhea" id="RHEA-COMP:10105"/>
        <dbReference type="Rhea" id="RHEA-COMP:10106"/>
        <dbReference type="ChEBI" id="CHEBI:65314"/>
        <dbReference type="ChEBI" id="CHEBI:65315"/>
        <dbReference type="EC" id="5.4.99.27"/>
    </reaction>
</comment>
<dbReference type="InterPro" id="IPR011760">
    <property type="entry name" value="PsdUridine_synth_TruD_insert"/>
</dbReference>
<sequence length="346" mass="38540">MSSWRLSWPSALGEQTGSGVLKRFPEDFRVHEQWSDTDPVASVSAGEITDVPGAGEHLLLYVEKTGDNTPWVARQLGEMAGCGEAGIGYCGLKDRQAVTRQWFSVQRPGREGEDVEFVRAVHSQWPVLAVARRSRKLRRGEHSANEFEIRIRELQGVGERIQAHLELMARHGCPNYFGSQRFGHDGANLDRAIAMSRRPRDRGRRRKSSGAREGMYFSAARSWLFNEVLAARVLDGSWRQRLEGEPDPQQATGPLWGDGGTVATGGQGRLEREVVGGYPAMEAVFASTRMAPERRELVLRPDGLNWQFVECDGETTLDIRFSLPPGQYATTMLSSVLDLRETDEGA</sequence>
<dbReference type="OrthoDB" id="1550679at2"/>
<evidence type="ECO:0000313" key="6">
    <source>
        <dbReference type="EMBL" id="SFR40944.1"/>
    </source>
</evidence>
<keyword evidence="7" id="KW-1185">Reference proteome</keyword>
<dbReference type="GO" id="GO:0003723">
    <property type="term" value="F:RNA binding"/>
    <property type="evidence" value="ECO:0007669"/>
    <property type="project" value="InterPro"/>
</dbReference>
<evidence type="ECO:0000313" key="7">
    <source>
        <dbReference type="Proteomes" id="UP000198644"/>
    </source>
</evidence>
<dbReference type="InterPro" id="IPR001656">
    <property type="entry name" value="PsdUridine_synth_TruD"/>
</dbReference>
<dbReference type="InterPro" id="IPR043165">
    <property type="entry name" value="TruD_insert_sf"/>
</dbReference>
<dbReference type="InterPro" id="IPR042214">
    <property type="entry name" value="TruD_catalytic"/>
</dbReference>